<gene>
    <name evidence="1" type="ORF">M0813_27838</name>
</gene>
<evidence type="ECO:0000313" key="2">
    <source>
        <dbReference type="Proteomes" id="UP001150062"/>
    </source>
</evidence>
<sequence length="658" mass="75837">MYFYHYPHKATSTSENKISDIVNKMHFLSDLYINTPIATQEVELFCDVFERNKSLTSLWLKGNITPRPEDFDAFCRSLARNRTITFLSIEGMDLRLQGWKSLGEALVASRNIECLILKGNGLNVKRASVLFKSFAQNKTLKRLCVSNNKIGSKSIEDVAFFLKENSSVEDFDISYNNIGYKGSTEIGESLRTNHTLIKLNLTNTLVTDSAARSISQALQSNHTMIDLDLGENEIGNKGATEIGKALAANHSLIKLCVYQNNIKAAGIVKIAKGLEQNSTLTSLGLGDNTITKRAATAISAMLEINKRITEINMVDQDDGIERRVPRSLLLKIEYEQIHRNRKIGALFIDLIKNGDLQTIQRHSDILNFNHQEKEYIVITSSTYNTPLHIALLQRQTQILKFLLLNTKVNKRFCMSIRNMKGLSPKDLLHSETLLIEDFTTMFHQIIAQWQKLSTLWPRSRIAEEEIILMRTGLSLKDLKTPLGRFSQDKKLLFVKWLYCPHEIQATNEKLALYQILVEIGIQKLQEKMVFPKRSLIVDFQNYVEKYQHSKSKNVLIETKQLQDVKIPINKFILCLRCGLYRKLFLNSEQPVKTITDYLNPPELFYTLFCNELYCKDFDRSENKEKMAKLVSFFQKEDVWDFYQVNSKLFFLKLYQLMK</sequence>
<dbReference type="Gene3D" id="3.80.10.10">
    <property type="entry name" value="Ribonuclease Inhibitor"/>
    <property type="match status" value="3"/>
</dbReference>
<keyword evidence="2" id="KW-1185">Reference proteome</keyword>
<dbReference type="EMBL" id="JAOAOG010000243">
    <property type="protein sequence ID" value="KAJ6236451.1"/>
    <property type="molecule type" value="Genomic_DNA"/>
</dbReference>
<dbReference type="Pfam" id="PF13516">
    <property type="entry name" value="LRR_6"/>
    <property type="match status" value="3"/>
</dbReference>
<name>A0ABQ8XV29_9EUKA</name>
<dbReference type="SMART" id="SM00368">
    <property type="entry name" value="LRR_RI"/>
    <property type="match status" value="6"/>
</dbReference>
<proteinExistence type="predicted"/>
<organism evidence="1 2">
    <name type="scientific">Anaeramoeba flamelloides</name>
    <dbReference type="NCBI Taxonomy" id="1746091"/>
    <lineage>
        <taxon>Eukaryota</taxon>
        <taxon>Metamonada</taxon>
        <taxon>Anaeramoebidae</taxon>
        <taxon>Anaeramoeba</taxon>
    </lineage>
</organism>
<reference evidence="1" key="1">
    <citation type="submission" date="2022-08" db="EMBL/GenBank/DDBJ databases">
        <title>Novel sulfate-reducing endosymbionts in the free-living metamonad Anaeramoeba.</title>
        <authorList>
            <person name="Jerlstrom-Hultqvist J."/>
            <person name="Cepicka I."/>
            <person name="Gallot-Lavallee L."/>
            <person name="Salas-Leiva D."/>
            <person name="Curtis B.A."/>
            <person name="Zahonova K."/>
            <person name="Pipaliya S."/>
            <person name="Dacks J."/>
            <person name="Roger A.J."/>
        </authorList>
    </citation>
    <scope>NUCLEOTIDE SEQUENCE</scope>
    <source>
        <strain evidence="1">Schooner1</strain>
    </source>
</reference>
<dbReference type="InterPro" id="IPR001611">
    <property type="entry name" value="Leu-rich_rpt"/>
</dbReference>
<dbReference type="InterPro" id="IPR032675">
    <property type="entry name" value="LRR_dom_sf"/>
</dbReference>
<protein>
    <submittedName>
        <fullName evidence="1">Ran gtpase-activating protein</fullName>
    </submittedName>
</protein>
<dbReference type="PANTHER" id="PTHR24114">
    <property type="entry name" value="LEUCINE RICH REPEAT FAMILY PROTEIN"/>
    <property type="match status" value="1"/>
</dbReference>
<evidence type="ECO:0000313" key="1">
    <source>
        <dbReference type="EMBL" id="KAJ6236451.1"/>
    </source>
</evidence>
<dbReference type="InterPro" id="IPR052394">
    <property type="entry name" value="LRR-containing"/>
</dbReference>
<dbReference type="SUPFAM" id="SSF52047">
    <property type="entry name" value="RNI-like"/>
    <property type="match status" value="1"/>
</dbReference>
<dbReference type="Proteomes" id="UP001150062">
    <property type="component" value="Unassembled WGS sequence"/>
</dbReference>
<dbReference type="PANTHER" id="PTHR24114:SF2">
    <property type="entry name" value="F-BOX DOMAIN-CONTAINING PROTEIN-RELATED"/>
    <property type="match status" value="1"/>
</dbReference>
<comment type="caution">
    <text evidence="1">The sequence shown here is derived from an EMBL/GenBank/DDBJ whole genome shotgun (WGS) entry which is preliminary data.</text>
</comment>
<accession>A0ABQ8XV29</accession>